<dbReference type="EMBL" id="OW240912">
    <property type="protein sequence ID" value="CAH2220457.1"/>
    <property type="molecule type" value="Genomic_DNA"/>
</dbReference>
<sequence length="93" mass="10776">MTNSTLLYIKCTVQYWDPSEIRGVESRRVQICGFPFIAKMQGTALQYKAVPHIFAMNEKPTNVHRFLICGKDARYSFTLYKAVPHKSFPQMKT</sequence>
<accession>A0AAD1VIX3</accession>
<dbReference type="Proteomes" id="UP001295444">
    <property type="component" value="Chromosome 01"/>
</dbReference>
<organism evidence="1 2">
    <name type="scientific">Pelobates cultripes</name>
    <name type="common">Western spadefoot toad</name>
    <dbReference type="NCBI Taxonomy" id="61616"/>
    <lineage>
        <taxon>Eukaryota</taxon>
        <taxon>Metazoa</taxon>
        <taxon>Chordata</taxon>
        <taxon>Craniata</taxon>
        <taxon>Vertebrata</taxon>
        <taxon>Euteleostomi</taxon>
        <taxon>Amphibia</taxon>
        <taxon>Batrachia</taxon>
        <taxon>Anura</taxon>
        <taxon>Pelobatoidea</taxon>
        <taxon>Pelobatidae</taxon>
        <taxon>Pelobates</taxon>
    </lineage>
</organism>
<gene>
    <name evidence="1" type="ORF">PECUL_23A049660</name>
</gene>
<proteinExistence type="predicted"/>
<keyword evidence="2" id="KW-1185">Reference proteome</keyword>
<name>A0AAD1VIX3_PELCU</name>
<dbReference type="AlphaFoldDB" id="A0AAD1VIX3"/>
<protein>
    <submittedName>
        <fullName evidence="1">Uncharacterized protein</fullName>
    </submittedName>
</protein>
<evidence type="ECO:0000313" key="2">
    <source>
        <dbReference type="Proteomes" id="UP001295444"/>
    </source>
</evidence>
<reference evidence="1" key="1">
    <citation type="submission" date="2022-03" db="EMBL/GenBank/DDBJ databases">
        <authorList>
            <person name="Alioto T."/>
            <person name="Alioto T."/>
            <person name="Gomez Garrido J."/>
        </authorList>
    </citation>
    <scope>NUCLEOTIDE SEQUENCE</scope>
</reference>
<evidence type="ECO:0000313" key="1">
    <source>
        <dbReference type="EMBL" id="CAH2220457.1"/>
    </source>
</evidence>